<proteinExistence type="predicted"/>
<feature type="transmembrane region" description="Helical" evidence="1">
    <location>
        <begin position="66"/>
        <end position="86"/>
    </location>
</feature>
<reference evidence="2 3" key="1">
    <citation type="submission" date="2017-11" db="EMBL/GenBank/DDBJ databases">
        <title>De-novo sequencing of pomegranate (Punica granatum L.) genome.</title>
        <authorList>
            <person name="Akparov Z."/>
            <person name="Amiraslanov A."/>
            <person name="Hajiyeva S."/>
            <person name="Abbasov M."/>
            <person name="Kaur K."/>
            <person name="Hamwieh A."/>
            <person name="Solovyev V."/>
            <person name="Salamov A."/>
            <person name="Braich B."/>
            <person name="Kosarev P."/>
            <person name="Mahmoud A."/>
            <person name="Hajiyev E."/>
            <person name="Babayeva S."/>
            <person name="Izzatullayeva V."/>
            <person name="Mammadov A."/>
            <person name="Mammadov A."/>
            <person name="Sharifova S."/>
            <person name="Ojaghi J."/>
            <person name="Eynullazada K."/>
            <person name="Bayramov B."/>
            <person name="Abdulazimova A."/>
            <person name="Shahmuradov I."/>
        </authorList>
    </citation>
    <scope>NUCLEOTIDE SEQUENCE [LARGE SCALE GENOMIC DNA]</scope>
    <source>
        <strain evidence="3">cv. AG2017</strain>
        <tissue evidence="2">Leaf</tissue>
    </source>
</reference>
<keyword evidence="3" id="KW-1185">Reference proteome</keyword>
<gene>
    <name evidence="2" type="ORF">CRG98_037865</name>
</gene>
<keyword evidence="1" id="KW-0812">Transmembrane</keyword>
<name>A0A2I0ID65_PUNGR</name>
<dbReference type="AlphaFoldDB" id="A0A2I0ID65"/>
<evidence type="ECO:0000313" key="3">
    <source>
        <dbReference type="Proteomes" id="UP000233551"/>
    </source>
</evidence>
<dbReference type="Proteomes" id="UP000233551">
    <property type="component" value="Unassembled WGS sequence"/>
</dbReference>
<evidence type="ECO:0000313" key="2">
    <source>
        <dbReference type="EMBL" id="PKI41743.1"/>
    </source>
</evidence>
<protein>
    <submittedName>
        <fullName evidence="2">Uncharacterized protein</fullName>
    </submittedName>
</protein>
<sequence length="87" mass="9835">MKEWVALCRGWRRSDAGELLVQCLCRGSSTRSCASGAQVLVTTTQARSLATSLARWWPSPEPRLHSLDYIHCFIIIIIIIIIISFIF</sequence>
<accession>A0A2I0ID65</accession>
<evidence type="ECO:0000256" key="1">
    <source>
        <dbReference type="SAM" id="Phobius"/>
    </source>
</evidence>
<keyword evidence="1" id="KW-1133">Transmembrane helix</keyword>
<dbReference type="EMBL" id="PGOL01003311">
    <property type="protein sequence ID" value="PKI41743.1"/>
    <property type="molecule type" value="Genomic_DNA"/>
</dbReference>
<organism evidence="2 3">
    <name type="scientific">Punica granatum</name>
    <name type="common">Pomegranate</name>
    <dbReference type="NCBI Taxonomy" id="22663"/>
    <lineage>
        <taxon>Eukaryota</taxon>
        <taxon>Viridiplantae</taxon>
        <taxon>Streptophyta</taxon>
        <taxon>Embryophyta</taxon>
        <taxon>Tracheophyta</taxon>
        <taxon>Spermatophyta</taxon>
        <taxon>Magnoliopsida</taxon>
        <taxon>eudicotyledons</taxon>
        <taxon>Gunneridae</taxon>
        <taxon>Pentapetalae</taxon>
        <taxon>rosids</taxon>
        <taxon>malvids</taxon>
        <taxon>Myrtales</taxon>
        <taxon>Lythraceae</taxon>
        <taxon>Punica</taxon>
    </lineage>
</organism>
<comment type="caution">
    <text evidence="2">The sequence shown here is derived from an EMBL/GenBank/DDBJ whole genome shotgun (WGS) entry which is preliminary data.</text>
</comment>
<keyword evidence="1" id="KW-0472">Membrane</keyword>